<evidence type="ECO:0000313" key="3">
    <source>
        <dbReference type="Proteomes" id="UP001235303"/>
    </source>
</evidence>
<comment type="caution">
    <text evidence="2">The sequence shown here is derived from an EMBL/GenBank/DDBJ whole genome shotgun (WGS) entry which is preliminary data.</text>
</comment>
<keyword evidence="3" id="KW-1185">Reference proteome</keyword>
<evidence type="ECO:0000256" key="1">
    <source>
        <dbReference type="SAM" id="Phobius"/>
    </source>
</evidence>
<keyword evidence="1" id="KW-0812">Transmembrane</keyword>
<evidence type="ECO:0000313" key="2">
    <source>
        <dbReference type="EMBL" id="MDJ1171790.1"/>
    </source>
</evidence>
<name>A0ABT7AY33_9CYAN</name>
<reference evidence="2 3" key="1">
    <citation type="submission" date="2023-01" db="EMBL/GenBank/DDBJ databases">
        <title>Novel diversity within Roseofilum (Cyanobacteria; Desertifilaceae) from marine benthic mats with descriptions of four novel species.</title>
        <authorList>
            <person name="Wang Y."/>
            <person name="Berthold D.E."/>
            <person name="Hu J."/>
            <person name="Lefler F.W."/>
            <person name="Laughinghouse H.D. IV."/>
        </authorList>
    </citation>
    <scope>NUCLEOTIDE SEQUENCE [LARGE SCALE GENOMIC DNA]</scope>
    <source>
        <strain evidence="2 3">BLCC-M154</strain>
    </source>
</reference>
<dbReference type="EMBL" id="JAQOSP010000128">
    <property type="protein sequence ID" value="MDJ1171790.1"/>
    <property type="molecule type" value="Genomic_DNA"/>
</dbReference>
<accession>A0ABT7AY33</accession>
<protein>
    <submittedName>
        <fullName evidence="2">Uncharacterized protein</fullName>
    </submittedName>
</protein>
<gene>
    <name evidence="2" type="ORF">PMG71_20380</name>
</gene>
<proteinExistence type="predicted"/>
<feature type="transmembrane region" description="Helical" evidence="1">
    <location>
        <begin position="20"/>
        <end position="42"/>
    </location>
</feature>
<keyword evidence="1" id="KW-1133">Transmembrane helix</keyword>
<organism evidence="2 3">
    <name type="scientific">Roseofilum acuticapitatum BLCC-M154</name>
    <dbReference type="NCBI Taxonomy" id="3022444"/>
    <lineage>
        <taxon>Bacteria</taxon>
        <taxon>Bacillati</taxon>
        <taxon>Cyanobacteriota</taxon>
        <taxon>Cyanophyceae</taxon>
        <taxon>Desertifilales</taxon>
        <taxon>Desertifilaceae</taxon>
        <taxon>Roseofilum</taxon>
        <taxon>Roseofilum acuticapitatum</taxon>
    </lineage>
</organism>
<sequence length="71" mass="8047">MRTFRFKINNGGVNDYCRRLMGNAIAVSAMIWSINQLIGFAIRGYPLSATQDHVIEGNPVSKHVYPPNRLR</sequence>
<keyword evidence="1" id="KW-0472">Membrane</keyword>
<dbReference type="Proteomes" id="UP001235303">
    <property type="component" value="Unassembled WGS sequence"/>
</dbReference>
<dbReference type="RefSeq" id="WP_283755544.1">
    <property type="nucleotide sequence ID" value="NZ_JAQOSP010000128.1"/>
</dbReference>